<dbReference type="InterPro" id="IPR034768">
    <property type="entry name" value="4FE4S_WBL"/>
</dbReference>
<dbReference type="GO" id="GO:0045892">
    <property type="term" value="P:negative regulation of DNA-templated transcription"/>
    <property type="evidence" value="ECO:0007669"/>
    <property type="project" value="TreeGrafter"/>
</dbReference>
<keyword evidence="7 11" id="KW-0805">Transcription regulation</keyword>
<protein>
    <recommendedName>
        <fullName evidence="11">Transcriptional regulator WhiB</fullName>
    </recommendedName>
</protein>
<dbReference type="AlphaFoldDB" id="A0A918EYE6"/>
<evidence type="ECO:0000259" key="12">
    <source>
        <dbReference type="PROSITE" id="PS51674"/>
    </source>
</evidence>
<dbReference type="PANTHER" id="PTHR38839:SF6">
    <property type="entry name" value="TRANSCRIPTIONAL REGULATOR WHIB1"/>
    <property type="match status" value="1"/>
</dbReference>
<evidence type="ECO:0000256" key="10">
    <source>
        <dbReference type="ARBA" id="ARBA00023163"/>
    </source>
</evidence>
<dbReference type="HAMAP" id="MF_01479">
    <property type="entry name" value="WhiB"/>
    <property type="match status" value="1"/>
</dbReference>
<evidence type="ECO:0000256" key="8">
    <source>
        <dbReference type="ARBA" id="ARBA00023125"/>
    </source>
</evidence>
<evidence type="ECO:0000313" key="14">
    <source>
        <dbReference type="Proteomes" id="UP000620156"/>
    </source>
</evidence>
<name>A0A918EYE6_9ACTN</name>
<evidence type="ECO:0000256" key="3">
    <source>
        <dbReference type="ARBA" id="ARBA00022485"/>
    </source>
</evidence>
<dbReference type="EMBL" id="BMQK01000024">
    <property type="protein sequence ID" value="GGQ86296.1"/>
    <property type="molecule type" value="Genomic_DNA"/>
</dbReference>
<keyword evidence="9 11" id="KW-1015">Disulfide bond</keyword>
<reference evidence="13" key="2">
    <citation type="submission" date="2020-09" db="EMBL/GenBank/DDBJ databases">
        <authorList>
            <person name="Sun Q."/>
            <person name="Ohkuma M."/>
        </authorList>
    </citation>
    <scope>NUCLEOTIDE SEQUENCE</scope>
    <source>
        <strain evidence="13">JCM 3131</strain>
    </source>
</reference>
<sequence length="107" mass="11329">MRRVCFPPKVLGTRASMEWLRHAACVGEDPDLFFPVGTSGPALDDIAAAKRICADCPVIGECLSWALGGGRVSGVWGGLSEDERAALLRTAGDTSEPRPEAMRSSTP</sequence>
<evidence type="ECO:0000256" key="4">
    <source>
        <dbReference type="ARBA" id="ARBA00022723"/>
    </source>
</evidence>
<evidence type="ECO:0000256" key="5">
    <source>
        <dbReference type="ARBA" id="ARBA00023004"/>
    </source>
</evidence>
<dbReference type="PROSITE" id="PS51674">
    <property type="entry name" value="4FE4S_WBL"/>
    <property type="match status" value="1"/>
</dbReference>
<accession>A0A918EYE6</accession>
<evidence type="ECO:0000256" key="9">
    <source>
        <dbReference type="ARBA" id="ARBA00023157"/>
    </source>
</evidence>
<evidence type="ECO:0000256" key="2">
    <source>
        <dbReference type="ARBA" id="ARBA00006597"/>
    </source>
</evidence>
<comment type="cofactor">
    <cofactor evidence="11">
        <name>[4Fe-4S] cluster</name>
        <dbReference type="ChEBI" id="CHEBI:49883"/>
    </cofactor>
    <text evidence="11">Binds 1 [4Fe-4S] cluster per subunit. Following nitrosylation of the [4Fe-4S] cluster binds 1 [4Fe-8(NO)] cluster per subunit.</text>
</comment>
<reference evidence="13" key="1">
    <citation type="journal article" date="2014" name="Int. J. Syst. Evol. Microbiol.">
        <title>Complete genome sequence of Corynebacterium casei LMG S-19264T (=DSM 44701T), isolated from a smear-ripened cheese.</title>
        <authorList>
            <consortium name="US DOE Joint Genome Institute (JGI-PGF)"/>
            <person name="Walter F."/>
            <person name="Albersmeier A."/>
            <person name="Kalinowski J."/>
            <person name="Ruckert C."/>
        </authorList>
    </citation>
    <scope>NUCLEOTIDE SEQUENCE</scope>
    <source>
        <strain evidence="13">JCM 3131</strain>
    </source>
</reference>
<dbReference type="GO" id="GO:0035731">
    <property type="term" value="F:dinitrosyl-iron complex binding"/>
    <property type="evidence" value="ECO:0007669"/>
    <property type="project" value="UniProtKB-UniRule"/>
</dbReference>
<dbReference type="GO" id="GO:0047134">
    <property type="term" value="F:protein-disulfide reductase [NAD(P)H] activity"/>
    <property type="evidence" value="ECO:0007669"/>
    <property type="project" value="TreeGrafter"/>
</dbReference>
<evidence type="ECO:0000256" key="7">
    <source>
        <dbReference type="ARBA" id="ARBA00023015"/>
    </source>
</evidence>
<keyword evidence="8 11" id="KW-0238">DNA-binding</keyword>
<feature type="binding site" evidence="11">
    <location>
        <position position="62"/>
    </location>
    <ligand>
        <name>[4Fe-4S] cluster</name>
        <dbReference type="ChEBI" id="CHEBI:49883"/>
    </ligand>
</feature>
<comment type="caution">
    <text evidence="13">The sequence shown here is derived from an EMBL/GenBank/DDBJ whole genome shotgun (WGS) entry which is preliminary data.</text>
</comment>
<feature type="domain" description="4Fe-4S Wbl-type" evidence="12">
    <location>
        <begin position="24"/>
        <end position="86"/>
    </location>
</feature>
<feature type="binding site" evidence="11">
    <location>
        <position position="25"/>
    </location>
    <ligand>
        <name>[4Fe-4S] cluster</name>
        <dbReference type="ChEBI" id="CHEBI:49883"/>
    </ligand>
</feature>
<keyword evidence="14" id="KW-1185">Reference proteome</keyword>
<evidence type="ECO:0000313" key="13">
    <source>
        <dbReference type="EMBL" id="GGQ86296.1"/>
    </source>
</evidence>
<keyword evidence="6 11" id="KW-0411">Iron-sulfur</keyword>
<evidence type="ECO:0000256" key="11">
    <source>
        <dbReference type="HAMAP-Rule" id="MF_01479"/>
    </source>
</evidence>
<dbReference type="GO" id="GO:0003677">
    <property type="term" value="F:DNA binding"/>
    <property type="evidence" value="ECO:0007669"/>
    <property type="project" value="UniProtKB-UniRule"/>
</dbReference>
<feature type="binding site" evidence="11">
    <location>
        <position position="56"/>
    </location>
    <ligand>
        <name>[4Fe-4S] cluster</name>
        <dbReference type="ChEBI" id="CHEBI:49883"/>
    </ligand>
</feature>
<keyword evidence="5 11" id="KW-0408">Iron</keyword>
<comment type="function">
    <text evidence="11">Acts as a transcriptional regulator. Probably redox-responsive. The apo- but not holo-form probably binds DNA.</text>
</comment>
<dbReference type="Proteomes" id="UP000620156">
    <property type="component" value="Unassembled WGS sequence"/>
</dbReference>
<dbReference type="GO" id="GO:0051539">
    <property type="term" value="F:4 iron, 4 sulfur cluster binding"/>
    <property type="evidence" value="ECO:0007669"/>
    <property type="project" value="UniProtKB-UniRule"/>
</dbReference>
<dbReference type="InterPro" id="IPR003482">
    <property type="entry name" value="Whib"/>
</dbReference>
<proteinExistence type="inferred from homology"/>
<comment type="PTM">
    <text evidence="11">The Fe-S cluster can be nitrosylated by nitric oxide (NO).</text>
</comment>
<organism evidence="13 14">
    <name type="scientific">Streptomyces ruber</name>
    <dbReference type="NCBI Taxonomy" id="83378"/>
    <lineage>
        <taxon>Bacteria</taxon>
        <taxon>Bacillati</taxon>
        <taxon>Actinomycetota</taxon>
        <taxon>Actinomycetes</taxon>
        <taxon>Kitasatosporales</taxon>
        <taxon>Streptomycetaceae</taxon>
        <taxon>Streptomyces</taxon>
    </lineage>
</organism>
<comment type="similarity">
    <text evidence="2 11">Belongs to the WhiB family.</text>
</comment>
<dbReference type="Pfam" id="PF02467">
    <property type="entry name" value="Whib"/>
    <property type="match status" value="1"/>
</dbReference>
<comment type="PTM">
    <text evidence="11">Upon Fe-S cluster removal intramolecular disulfide bonds are formed.</text>
</comment>
<dbReference type="GO" id="GO:0005737">
    <property type="term" value="C:cytoplasm"/>
    <property type="evidence" value="ECO:0007669"/>
    <property type="project" value="UniProtKB-SubCell"/>
</dbReference>
<keyword evidence="3 11" id="KW-0004">4Fe-4S</keyword>
<keyword evidence="10 11" id="KW-0804">Transcription</keyword>
<keyword evidence="11" id="KW-0963">Cytoplasm</keyword>
<dbReference type="PANTHER" id="PTHR38839">
    <property type="entry name" value="TRANSCRIPTIONAL REGULATOR WHID-RELATED"/>
    <property type="match status" value="1"/>
</dbReference>
<gene>
    <name evidence="11" type="primary">whiB</name>
    <name evidence="13" type="ORF">GCM10010145_64660</name>
</gene>
<dbReference type="GO" id="GO:0046872">
    <property type="term" value="F:metal ion binding"/>
    <property type="evidence" value="ECO:0007669"/>
    <property type="project" value="UniProtKB-KW"/>
</dbReference>
<feature type="binding site" evidence="11">
    <location>
        <position position="53"/>
    </location>
    <ligand>
        <name>[4Fe-4S] cluster</name>
        <dbReference type="ChEBI" id="CHEBI:49883"/>
    </ligand>
</feature>
<keyword evidence="4 11" id="KW-0479">Metal-binding</keyword>
<evidence type="ECO:0000256" key="6">
    <source>
        <dbReference type="ARBA" id="ARBA00023014"/>
    </source>
</evidence>
<dbReference type="GO" id="GO:0045454">
    <property type="term" value="P:cell redox homeostasis"/>
    <property type="evidence" value="ECO:0007669"/>
    <property type="project" value="TreeGrafter"/>
</dbReference>
<evidence type="ECO:0000256" key="1">
    <source>
        <dbReference type="ARBA" id="ARBA00004496"/>
    </source>
</evidence>
<comment type="subcellular location">
    <subcellularLocation>
        <location evidence="1 11">Cytoplasm</location>
    </subcellularLocation>
</comment>